<evidence type="ECO:0000313" key="3">
    <source>
        <dbReference type="Proteomes" id="UP000295087"/>
    </source>
</evidence>
<feature type="transmembrane region" description="Helical" evidence="1">
    <location>
        <begin position="44"/>
        <end position="62"/>
    </location>
</feature>
<gene>
    <name evidence="2" type="ORF">DFR75_10897</name>
</gene>
<dbReference type="EMBL" id="SNXK01000008">
    <property type="protein sequence ID" value="TDP31492.1"/>
    <property type="molecule type" value="Genomic_DNA"/>
</dbReference>
<comment type="caution">
    <text evidence="2">The sequence shown here is derived from an EMBL/GenBank/DDBJ whole genome shotgun (WGS) entry which is preliminary data.</text>
</comment>
<protein>
    <submittedName>
        <fullName evidence="2">Uncharacterized protein</fullName>
    </submittedName>
</protein>
<keyword evidence="1" id="KW-0812">Transmembrane</keyword>
<keyword evidence="1" id="KW-0472">Membrane</keyword>
<organism evidence="2 3">
    <name type="scientific">Nocardia ignorata</name>
    <dbReference type="NCBI Taxonomy" id="145285"/>
    <lineage>
        <taxon>Bacteria</taxon>
        <taxon>Bacillati</taxon>
        <taxon>Actinomycetota</taxon>
        <taxon>Actinomycetes</taxon>
        <taxon>Mycobacteriales</taxon>
        <taxon>Nocardiaceae</taxon>
        <taxon>Nocardia</taxon>
    </lineage>
</organism>
<keyword evidence="3" id="KW-1185">Reference proteome</keyword>
<proteinExistence type="predicted"/>
<dbReference type="Proteomes" id="UP000295087">
    <property type="component" value="Unassembled WGS sequence"/>
</dbReference>
<accession>A0A4V3CMV2</accession>
<feature type="transmembrane region" description="Helical" evidence="1">
    <location>
        <begin position="7"/>
        <end position="24"/>
    </location>
</feature>
<feature type="transmembrane region" description="Helical" evidence="1">
    <location>
        <begin position="108"/>
        <end position="125"/>
    </location>
</feature>
<sequence length="371" mass="41126">MRIPSRIVPASVLAAITCLIIAIFARKTASNHTPGDTYYPDGLYLATVMSLAVSIGVTLVIDHIFGKSERAPRWYGIGFVVGVIIFLFGFPWANLDRGGGQAFSILEWWRAPIIATVAYLVAAVVDANTRHQREQAAHLAERDRQAKARANRQRELGDSLRQCCDDALNAFEELPTHLIAARDTLDQAEQLFHENAYAPFWSAIEESTAHLGRFSATLVRLRLCASTYTTATAEYEGAAPPFPVETSSLEQLAAHEMLVERLHEHVRPAQRDFHFASIYEQRKTNTILVAGFGTLASAIETMGSRLAREIVDLRTGVAAMSTTLSTELSGMHSSIAAYQRERGHIDGELLHRHDRVVSMLDNIQRGHRPLL</sequence>
<reference evidence="2 3" key="1">
    <citation type="submission" date="2019-03" db="EMBL/GenBank/DDBJ databases">
        <title>Genomic Encyclopedia of Type Strains, Phase IV (KMG-IV): sequencing the most valuable type-strain genomes for metagenomic binning, comparative biology and taxonomic classification.</title>
        <authorList>
            <person name="Goeker M."/>
        </authorList>
    </citation>
    <scope>NUCLEOTIDE SEQUENCE [LARGE SCALE GENOMIC DNA]</scope>
    <source>
        <strain evidence="2 3">DSM 44496</strain>
    </source>
</reference>
<dbReference type="AlphaFoldDB" id="A0A4V3CMV2"/>
<evidence type="ECO:0000313" key="2">
    <source>
        <dbReference type="EMBL" id="TDP31492.1"/>
    </source>
</evidence>
<evidence type="ECO:0000256" key="1">
    <source>
        <dbReference type="SAM" id="Phobius"/>
    </source>
</evidence>
<feature type="transmembrane region" description="Helical" evidence="1">
    <location>
        <begin position="74"/>
        <end position="93"/>
    </location>
</feature>
<keyword evidence="1" id="KW-1133">Transmembrane helix</keyword>
<name>A0A4V3CMV2_NOCIG</name>